<dbReference type="EMBL" id="JANBUN010003924">
    <property type="protein sequence ID" value="KAJ2788942.1"/>
    <property type="molecule type" value="Genomic_DNA"/>
</dbReference>
<accession>A0ACC1KEM8</accession>
<reference evidence="1" key="1">
    <citation type="submission" date="2022-07" db="EMBL/GenBank/DDBJ databases">
        <title>Phylogenomic reconstructions and comparative analyses of Kickxellomycotina fungi.</title>
        <authorList>
            <person name="Reynolds N.K."/>
            <person name="Stajich J.E."/>
            <person name="Barry K."/>
            <person name="Grigoriev I.V."/>
            <person name="Crous P."/>
            <person name="Smith M.E."/>
        </authorList>
    </citation>
    <scope>NUCLEOTIDE SEQUENCE</scope>
    <source>
        <strain evidence="1">BCRC 34780</strain>
    </source>
</reference>
<dbReference type="Proteomes" id="UP001140087">
    <property type="component" value="Unassembled WGS sequence"/>
</dbReference>
<sequence length="347" mass="37951">FAVLEDAARALRDECAFAYVDDRKLATQKGVPFPGIAVYTDHAGSFEVYSGPPAADGIRRFIRTSSLPLMGELSSQTFGKYVKAEVPIGLVFYGTDEQREQLAKELLPVARDFRGVVSIALVDARVYAKHAHLLNLEPQWPAFAIQNIQQRTKFQLPQDRPVSAAEVRRLVASFAEGKLAPHYKSEPVPSQNDGDVFRLVSKTFNEVAFDQTKDVLVLFYAPWCVHCKRMAPAYAELGRAMKGQAGLVVAHMDATANDVPSSDPELDVKGYPTVVLVRAGDNKIVRYQGNRSLASFTAFLQQHATRSLGPRGAPSDGAPNGYAPLGDAPAEGHDVGFSPKETRHIEL</sequence>
<keyword evidence="2" id="KW-1185">Reference proteome</keyword>
<feature type="non-terminal residue" evidence="1">
    <location>
        <position position="1"/>
    </location>
</feature>
<dbReference type="EC" id="5.3.4.1" evidence="1"/>
<keyword evidence="1" id="KW-0413">Isomerase</keyword>
<protein>
    <submittedName>
        <fullName evidence="1">Protein disulfide-isomerase</fullName>
        <ecNumber evidence="1">5.3.4.1</ecNumber>
    </submittedName>
</protein>
<comment type="caution">
    <text evidence="1">The sequence shown here is derived from an EMBL/GenBank/DDBJ whole genome shotgun (WGS) entry which is preliminary data.</text>
</comment>
<proteinExistence type="predicted"/>
<gene>
    <name evidence="1" type="primary">PDI1_3</name>
    <name evidence="1" type="ORF">H4R21_006871</name>
</gene>
<evidence type="ECO:0000313" key="1">
    <source>
        <dbReference type="EMBL" id="KAJ2788942.1"/>
    </source>
</evidence>
<evidence type="ECO:0000313" key="2">
    <source>
        <dbReference type="Proteomes" id="UP001140087"/>
    </source>
</evidence>
<organism evidence="1 2">
    <name type="scientific">Coemansia helicoidea</name>
    <dbReference type="NCBI Taxonomy" id="1286919"/>
    <lineage>
        <taxon>Eukaryota</taxon>
        <taxon>Fungi</taxon>
        <taxon>Fungi incertae sedis</taxon>
        <taxon>Zoopagomycota</taxon>
        <taxon>Kickxellomycotina</taxon>
        <taxon>Kickxellomycetes</taxon>
        <taxon>Kickxellales</taxon>
        <taxon>Kickxellaceae</taxon>
        <taxon>Coemansia</taxon>
    </lineage>
</organism>
<name>A0ACC1KEM8_9FUNG</name>